<dbReference type="InterPro" id="IPR014100">
    <property type="entry name" value="GTP-bd_Obg/CgtA"/>
</dbReference>
<feature type="domain" description="Obg" evidence="6">
    <location>
        <begin position="1"/>
        <end position="152"/>
    </location>
</feature>
<dbReference type="SUPFAM" id="SSF52540">
    <property type="entry name" value="P-loop containing nucleoside triphosphate hydrolases"/>
    <property type="match status" value="1"/>
</dbReference>
<dbReference type="GO" id="GO:0005525">
    <property type="term" value="F:GTP binding"/>
    <property type="evidence" value="ECO:0007669"/>
    <property type="project" value="UniProtKB-KW"/>
</dbReference>
<dbReference type="PRINTS" id="PR00326">
    <property type="entry name" value="GTP1OBG"/>
</dbReference>
<proteinExistence type="inferred from homology"/>
<gene>
    <name evidence="7" type="primary">cgtA</name>
    <name evidence="7" type="ORF">KC909_03710</name>
</gene>
<dbReference type="Gene3D" id="2.70.210.12">
    <property type="entry name" value="GTP1/OBG domain"/>
    <property type="match status" value="1"/>
</dbReference>
<reference evidence="7" key="1">
    <citation type="submission" date="2020-04" db="EMBL/GenBank/DDBJ databases">
        <authorList>
            <person name="Zhang T."/>
        </authorList>
    </citation>
    <scope>NUCLEOTIDE SEQUENCE</scope>
    <source>
        <strain evidence="7">HKST-UBA14</strain>
    </source>
</reference>
<keyword evidence="2" id="KW-0547">Nucleotide-binding</keyword>
<dbReference type="GO" id="GO:0042254">
    <property type="term" value="P:ribosome biogenesis"/>
    <property type="evidence" value="ECO:0007669"/>
    <property type="project" value="UniProtKB-UniRule"/>
</dbReference>
<organism evidence="7 8">
    <name type="scientific">Candidatus Dojkabacteria bacterium</name>
    <dbReference type="NCBI Taxonomy" id="2099670"/>
    <lineage>
        <taxon>Bacteria</taxon>
        <taxon>Candidatus Dojkabacteria</taxon>
    </lineage>
</organism>
<evidence type="ECO:0000256" key="2">
    <source>
        <dbReference type="ARBA" id="ARBA00022741"/>
    </source>
</evidence>
<evidence type="ECO:0000256" key="4">
    <source>
        <dbReference type="ARBA" id="ARBA00023134"/>
    </source>
</evidence>
<dbReference type="InterPro" id="IPR031167">
    <property type="entry name" value="G_OBG"/>
</dbReference>
<dbReference type="PANTHER" id="PTHR11702">
    <property type="entry name" value="DEVELOPMENTALLY REGULATED GTP-BINDING PROTEIN-RELATED"/>
    <property type="match status" value="1"/>
</dbReference>
<dbReference type="PIRSF" id="PIRSF002401">
    <property type="entry name" value="GTP_bd_Obg/CgtA"/>
    <property type="match status" value="1"/>
</dbReference>
<dbReference type="AlphaFoldDB" id="A0A955L674"/>
<dbReference type="Gene3D" id="3.40.50.300">
    <property type="entry name" value="P-loop containing nucleotide triphosphate hydrolases"/>
    <property type="match status" value="1"/>
</dbReference>
<dbReference type="NCBIfam" id="TIGR02729">
    <property type="entry name" value="Obg_CgtA"/>
    <property type="match status" value="1"/>
</dbReference>
<dbReference type="InterPro" id="IPR036726">
    <property type="entry name" value="GTP1_OBG_dom_sf"/>
</dbReference>
<dbReference type="InterPro" id="IPR045086">
    <property type="entry name" value="OBG_GTPase"/>
</dbReference>
<evidence type="ECO:0000256" key="3">
    <source>
        <dbReference type="ARBA" id="ARBA00022842"/>
    </source>
</evidence>
<accession>A0A955L674</accession>
<feature type="domain" description="OBG-type G" evidence="5">
    <location>
        <begin position="153"/>
        <end position="315"/>
    </location>
</feature>
<comment type="similarity">
    <text evidence="1">Belongs to the TRAFAC class OBG-HflX-like GTPase superfamily. OBG GTPase family.</text>
</comment>
<dbReference type="InterPro" id="IPR006073">
    <property type="entry name" value="GTP-bd"/>
</dbReference>
<dbReference type="EMBL" id="JAGQLK010000071">
    <property type="protein sequence ID" value="MCA9383446.1"/>
    <property type="molecule type" value="Genomic_DNA"/>
</dbReference>
<evidence type="ECO:0000259" key="5">
    <source>
        <dbReference type="PROSITE" id="PS51710"/>
    </source>
</evidence>
<dbReference type="Pfam" id="PF01926">
    <property type="entry name" value="MMR_HSR1"/>
    <property type="match status" value="1"/>
</dbReference>
<evidence type="ECO:0000256" key="1">
    <source>
        <dbReference type="ARBA" id="ARBA00007699"/>
    </source>
</evidence>
<dbReference type="SUPFAM" id="SSF82051">
    <property type="entry name" value="Obg GTP-binding protein N-terminal domain"/>
    <property type="match status" value="1"/>
</dbReference>
<evidence type="ECO:0000259" key="6">
    <source>
        <dbReference type="PROSITE" id="PS51883"/>
    </source>
</evidence>
<dbReference type="PROSITE" id="PS51883">
    <property type="entry name" value="OBG"/>
    <property type="match status" value="1"/>
</dbReference>
<evidence type="ECO:0000313" key="7">
    <source>
        <dbReference type="EMBL" id="MCA9383446.1"/>
    </source>
</evidence>
<comment type="caution">
    <text evidence="7">The sequence shown here is derived from an EMBL/GenBank/DDBJ whole genome shotgun (WGS) entry which is preliminary data.</text>
</comment>
<name>A0A955L674_9BACT</name>
<dbReference type="PANTHER" id="PTHR11702:SF31">
    <property type="entry name" value="MITOCHONDRIAL RIBOSOME-ASSOCIATED GTPASE 2"/>
    <property type="match status" value="1"/>
</dbReference>
<dbReference type="InterPro" id="IPR027417">
    <property type="entry name" value="P-loop_NTPase"/>
</dbReference>
<keyword evidence="4" id="KW-0342">GTP-binding</keyword>
<keyword evidence="3" id="KW-0460">Magnesium</keyword>
<dbReference type="Proteomes" id="UP000783287">
    <property type="component" value="Unassembled WGS sequence"/>
</dbReference>
<dbReference type="InterPro" id="IPR006169">
    <property type="entry name" value="GTP1_OBG_dom"/>
</dbReference>
<reference evidence="7" key="2">
    <citation type="journal article" date="2021" name="Microbiome">
        <title>Successional dynamics and alternative stable states in a saline activated sludge microbial community over 9 years.</title>
        <authorList>
            <person name="Wang Y."/>
            <person name="Ye J."/>
            <person name="Ju F."/>
            <person name="Liu L."/>
            <person name="Boyd J.A."/>
            <person name="Deng Y."/>
            <person name="Parks D.H."/>
            <person name="Jiang X."/>
            <person name="Yin X."/>
            <person name="Woodcroft B.J."/>
            <person name="Tyson G.W."/>
            <person name="Hugenholtz P."/>
            <person name="Polz M.F."/>
            <person name="Zhang T."/>
        </authorList>
    </citation>
    <scope>NUCLEOTIDE SEQUENCE</scope>
    <source>
        <strain evidence="7">HKST-UBA14</strain>
    </source>
</reference>
<dbReference type="GO" id="GO:0003924">
    <property type="term" value="F:GTPase activity"/>
    <property type="evidence" value="ECO:0007669"/>
    <property type="project" value="InterPro"/>
</dbReference>
<dbReference type="PROSITE" id="PS51710">
    <property type="entry name" value="G_OBG"/>
    <property type="match status" value="1"/>
</dbReference>
<evidence type="ECO:0000313" key="8">
    <source>
        <dbReference type="Proteomes" id="UP000783287"/>
    </source>
</evidence>
<sequence length="316" mass="34234">MLIDKVKLMFRAGDGGRGGVYFAINGKPSGGIGGDGGSVYLEGSNNVYDLKFGNSQKKFVAENGEMGTSNQKQGANGQDLIIKVPLITTLLDLDGNEIVKITKHGERVMIAKGGKGGLGNHYFRAGQVATLNKYMPGGKGKEVNGFLELKLISDVVFVGLPNAGKSSMLNALSNASAKVAPYPFTTLEPGLAVAGGLILMDLPGLIEGTTKGKGLGTRFMKHAESAKLVAHFVSLESENPQEDYDLIRKELEEINPHLLELPELLVLTKKDLFLEEELEDRAKQIKSDAEEVMFVSVYDKDSYLKLLNKFKFYSSK</sequence>
<dbReference type="GO" id="GO:0000287">
    <property type="term" value="F:magnesium ion binding"/>
    <property type="evidence" value="ECO:0007669"/>
    <property type="project" value="InterPro"/>
</dbReference>
<dbReference type="Pfam" id="PF01018">
    <property type="entry name" value="GTP1_OBG"/>
    <property type="match status" value="1"/>
</dbReference>
<protein>
    <submittedName>
        <fullName evidence="7">Obg family GTPase CgtA</fullName>
    </submittedName>
</protein>